<evidence type="ECO:0000256" key="8">
    <source>
        <dbReference type="ARBA" id="ARBA00023146"/>
    </source>
</evidence>
<dbReference type="PANTHER" id="PTHR30075">
    <property type="entry name" value="GLYCYL-TRNA SYNTHETASE"/>
    <property type="match status" value="1"/>
</dbReference>
<keyword evidence="6 10" id="KW-0067">ATP-binding</keyword>
<keyword evidence="5 10" id="KW-0547">Nucleotide-binding</keyword>
<comment type="similarity">
    <text evidence="2 10">Belongs to the class-II aminoacyl-tRNA synthetase family.</text>
</comment>
<dbReference type="NCBIfam" id="TIGR00211">
    <property type="entry name" value="glyS"/>
    <property type="match status" value="1"/>
</dbReference>
<dbReference type="KEGG" id="dae:Dtox_3047"/>
<evidence type="ECO:0000256" key="3">
    <source>
        <dbReference type="ARBA" id="ARBA00022490"/>
    </source>
</evidence>
<dbReference type="eggNOG" id="COG0751">
    <property type="taxonomic scope" value="Bacteria"/>
</dbReference>
<comment type="subunit">
    <text evidence="10">Tetramer of two alpha and two beta subunits.</text>
</comment>
<evidence type="ECO:0000313" key="13">
    <source>
        <dbReference type="Proteomes" id="UP000002217"/>
    </source>
</evidence>
<evidence type="ECO:0000256" key="2">
    <source>
        <dbReference type="ARBA" id="ARBA00008226"/>
    </source>
</evidence>
<organism evidence="12 13">
    <name type="scientific">Desulfofarcimen acetoxidans (strain ATCC 49208 / DSM 771 / KCTC 5769 / VKM B-1644 / 5575)</name>
    <name type="common">Desulfotomaculum acetoxidans</name>
    <dbReference type="NCBI Taxonomy" id="485916"/>
    <lineage>
        <taxon>Bacteria</taxon>
        <taxon>Bacillati</taxon>
        <taxon>Bacillota</taxon>
        <taxon>Clostridia</taxon>
        <taxon>Eubacteriales</taxon>
        <taxon>Peptococcaceae</taxon>
        <taxon>Desulfofarcimen</taxon>
    </lineage>
</organism>
<keyword evidence="8 10" id="KW-0030">Aminoacyl-tRNA synthetase</keyword>
<keyword evidence="13" id="KW-1185">Reference proteome</keyword>
<comment type="catalytic activity">
    <reaction evidence="9 10">
        <text>tRNA(Gly) + glycine + ATP = glycyl-tRNA(Gly) + AMP + diphosphate</text>
        <dbReference type="Rhea" id="RHEA:16013"/>
        <dbReference type="Rhea" id="RHEA-COMP:9664"/>
        <dbReference type="Rhea" id="RHEA-COMP:9683"/>
        <dbReference type="ChEBI" id="CHEBI:30616"/>
        <dbReference type="ChEBI" id="CHEBI:33019"/>
        <dbReference type="ChEBI" id="CHEBI:57305"/>
        <dbReference type="ChEBI" id="CHEBI:78442"/>
        <dbReference type="ChEBI" id="CHEBI:78522"/>
        <dbReference type="ChEBI" id="CHEBI:456215"/>
        <dbReference type="EC" id="6.1.1.14"/>
    </reaction>
</comment>
<keyword evidence="3 10" id="KW-0963">Cytoplasm</keyword>
<dbReference type="GO" id="GO:0004814">
    <property type="term" value="F:arginine-tRNA ligase activity"/>
    <property type="evidence" value="ECO:0007669"/>
    <property type="project" value="InterPro"/>
</dbReference>
<evidence type="ECO:0000256" key="5">
    <source>
        <dbReference type="ARBA" id="ARBA00022741"/>
    </source>
</evidence>
<dbReference type="PRINTS" id="PR01045">
    <property type="entry name" value="TRNASYNTHGB"/>
</dbReference>
<evidence type="ECO:0000256" key="4">
    <source>
        <dbReference type="ARBA" id="ARBA00022598"/>
    </source>
</evidence>
<dbReference type="GO" id="GO:0006420">
    <property type="term" value="P:arginyl-tRNA aminoacylation"/>
    <property type="evidence" value="ECO:0007669"/>
    <property type="project" value="InterPro"/>
</dbReference>
<evidence type="ECO:0000259" key="11">
    <source>
        <dbReference type="Pfam" id="PF05746"/>
    </source>
</evidence>
<dbReference type="GO" id="GO:0005829">
    <property type="term" value="C:cytosol"/>
    <property type="evidence" value="ECO:0007669"/>
    <property type="project" value="TreeGrafter"/>
</dbReference>
<feature type="domain" description="DALR anticodon binding" evidence="11">
    <location>
        <begin position="593"/>
        <end position="682"/>
    </location>
</feature>
<keyword evidence="7 10" id="KW-0648">Protein biosynthesis</keyword>
<comment type="subcellular location">
    <subcellularLocation>
        <location evidence="1 10">Cytoplasm</location>
    </subcellularLocation>
</comment>
<dbReference type="HAMAP" id="MF_00255">
    <property type="entry name" value="Gly_tRNA_synth_beta"/>
    <property type="match status" value="1"/>
</dbReference>
<dbReference type="Pfam" id="PF02092">
    <property type="entry name" value="tRNA_synt_2f"/>
    <property type="match status" value="1"/>
</dbReference>
<protein>
    <recommendedName>
        <fullName evidence="10">Glycine--tRNA ligase beta subunit</fullName>
        <ecNumber evidence="10">6.1.1.14</ecNumber>
    </recommendedName>
    <alternativeName>
        <fullName evidence="10">Glycyl-tRNA synthetase beta subunit</fullName>
        <shortName evidence="10">GlyRS</shortName>
    </alternativeName>
</protein>
<dbReference type="GO" id="GO:0005524">
    <property type="term" value="F:ATP binding"/>
    <property type="evidence" value="ECO:0007669"/>
    <property type="project" value="UniProtKB-UniRule"/>
</dbReference>
<dbReference type="OrthoDB" id="9775440at2"/>
<keyword evidence="4 10" id="KW-0436">Ligase</keyword>
<evidence type="ECO:0000256" key="10">
    <source>
        <dbReference type="HAMAP-Rule" id="MF_00255"/>
    </source>
</evidence>
<proteinExistence type="inferred from homology"/>
<evidence type="ECO:0000256" key="9">
    <source>
        <dbReference type="ARBA" id="ARBA00047937"/>
    </source>
</evidence>
<gene>
    <name evidence="10" type="primary">glyS</name>
    <name evidence="12" type="ordered locus">Dtox_3047</name>
</gene>
<sequence length="698" mass="78505">MAKDFLFEIGTEEIPSRFIAPALAELKEITVKALEENRLSYGKVNTYGTPRRLVLYIEALAEEQDSLLREVKGPAVKVAFTPEGEPTRAAVGFAKSQQVDIKDLVRRQVATVEYLYAIKQELGRPAYEVLTELCPLLISSLHFPKPMRWGDLEVRFARPIRWLLALWGGETVNFSFAGLSSGKVTFGHRFLSGPLEVDSPKDYLARLRSNYVIVDIDERRQMIWQQIQNLAEQSGGVVEPDEDLLEEVCNLVEYPTALCGSFEEKYLHLPKEVLITPMREHQRYFPVLDSEGRLMPKFIAVRNGIHKYLDTVRAGNEKVLRARLADAEFFFEEDLKTPLADKVEGLKKVVYQESLGTVHDKVKRVIKLADYLSDLLIVGAAVKEQIMRAAVLCKADLVTNMVYEFTELQGIMGREYALKSGEEPVVAQAIFEHYLPRFAGDSLPETLPGKILAIADKFDTVAGCFAIGIQPTGSQDPHALRRQALGICHIILSSGLKISLSALVTAAYASYLEQEQVQLKLGLDELLVEMWVFFQIRLKNIFSDCGLGYDTIDAVLAAGFDDFSDTWERARALSQFRNEPAFSDLLTVFNRANNLSKNVDVAEIKPEFLVDDSERNLYDHFLALKKQVAVEMDKKNYLGVLKAVAEIREPLGKFFDSVMVMAEDTNIRDNRLALLKSLAGLMQSVADFSKIVEDKKVA</sequence>
<dbReference type="PROSITE" id="PS50861">
    <property type="entry name" value="AA_TRNA_LIGASE_II_GLYAB"/>
    <property type="match status" value="1"/>
</dbReference>
<dbReference type="Proteomes" id="UP000002217">
    <property type="component" value="Chromosome"/>
</dbReference>
<dbReference type="InterPro" id="IPR015944">
    <property type="entry name" value="Gly-tRNA-synth_bsu"/>
</dbReference>
<dbReference type="GO" id="GO:0006426">
    <property type="term" value="P:glycyl-tRNA aminoacylation"/>
    <property type="evidence" value="ECO:0007669"/>
    <property type="project" value="UniProtKB-UniRule"/>
</dbReference>
<dbReference type="HOGENOM" id="CLU_007220_2_2_9"/>
<dbReference type="RefSeq" id="WP_015758491.1">
    <property type="nucleotide sequence ID" value="NC_013216.1"/>
</dbReference>
<reference evidence="12 13" key="1">
    <citation type="journal article" date="2009" name="Stand. Genomic Sci.">
        <title>Complete genome sequence of Desulfotomaculum acetoxidans type strain (5575).</title>
        <authorList>
            <person name="Spring S."/>
            <person name="Lapidus A."/>
            <person name="Schroder M."/>
            <person name="Gleim D."/>
            <person name="Sims D."/>
            <person name="Meincke L."/>
            <person name="Glavina Del Rio T."/>
            <person name="Tice H."/>
            <person name="Copeland A."/>
            <person name="Cheng J.F."/>
            <person name="Lucas S."/>
            <person name="Chen F."/>
            <person name="Nolan M."/>
            <person name="Bruce D."/>
            <person name="Goodwin L."/>
            <person name="Pitluck S."/>
            <person name="Ivanova N."/>
            <person name="Mavromatis K."/>
            <person name="Mikhailova N."/>
            <person name="Pati A."/>
            <person name="Chen A."/>
            <person name="Palaniappan K."/>
            <person name="Land M."/>
            <person name="Hauser L."/>
            <person name="Chang Y.J."/>
            <person name="Jeffries C.D."/>
            <person name="Chain P."/>
            <person name="Saunders E."/>
            <person name="Brettin T."/>
            <person name="Detter J.C."/>
            <person name="Goker M."/>
            <person name="Bristow J."/>
            <person name="Eisen J.A."/>
            <person name="Markowitz V."/>
            <person name="Hugenholtz P."/>
            <person name="Kyrpides N.C."/>
            <person name="Klenk H.P."/>
            <person name="Han C."/>
        </authorList>
    </citation>
    <scope>NUCLEOTIDE SEQUENCE [LARGE SCALE GENOMIC DNA]</scope>
    <source>
        <strain evidence="13">ATCC 49208 / DSM 771 / VKM B-1644</strain>
    </source>
</reference>
<evidence type="ECO:0000256" key="6">
    <source>
        <dbReference type="ARBA" id="ARBA00022840"/>
    </source>
</evidence>
<dbReference type="AlphaFoldDB" id="C8W3L3"/>
<dbReference type="SUPFAM" id="SSF109604">
    <property type="entry name" value="HD-domain/PDEase-like"/>
    <property type="match status" value="1"/>
</dbReference>
<dbReference type="EC" id="6.1.1.14" evidence="10"/>
<dbReference type="InterPro" id="IPR006194">
    <property type="entry name" value="Gly-tRNA-synth_heterodimer"/>
</dbReference>
<accession>C8W3L3</accession>
<dbReference type="EMBL" id="CP001720">
    <property type="protein sequence ID" value="ACV63799.1"/>
    <property type="molecule type" value="Genomic_DNA"/>
</dbReference>
<evidence type="ECO:0000313" key="12">
    <source>
        <dbReference type="EMBL" id="ACV63799.1"/>
    </source>
</evidence>
<name>C8W3L3_DESAS</name>
<dbReference type="PANTHER" id="PTHR30075:SF2">
    <property type="entry name" value="GLYCINE--TRNA LIGASE, CHLOROPLASTIC_MITOCHONDRIAL 2"/>
    <property type="match status" value="1"/>
</dbReference>
<evidence type="ECO:0000256" key="1">
    <source>
        <dbReference type="ARBA" id="ARBA00004496"/>
    </source>
</evidence>
<evidence type="ECO:0000256" key="7">
    <source>
        <dbReference type="ARBA" id="ARBA00022917"/>
    </source>
</evidence>
<dbReference type="STRING" id="485916.Dtox_3047"/>
<dbReference type="InterPro" id="IPR008909">
    <property type="entry name" value="DALR_anticod-bd"/>
</dbReference>
<dbReference type="GO" id="GO:0004820">
    <property type="term" value="F:glycine-tRNA ligase activity"/>
    <property type="evidence" value="ECO:0007669"/>
    <property type="project" value="UniProtKB-UniRule"/>
</dbReference>
<dbReference type="Pfam" id="PF05746">
    <property type="entry name" value="DALR_1"/>
    <property type="match status" value="1"/>
</dbReference>